<evidence type="ECO:0000256" key="1">
    <source>
        <dbReference type="ARBA" id="ARBA00005125"/>
    </source>
</evidence>
<feature type="domain" description="NAD-dependent epimerase/dehydratase" evidence="3">
    <location>
        <begin position="183"/>
        <end position="281"/>
    </location>
</feature>
<reference evidence="4" key="2">
    <citation type="journal article" date="2004" name="BMC Microbiol.">
        <title>Variation suggestive of horizontal gene transfer at a lipopolysaccharide (lps) biosynthetic locus in Xanthomonas oryzae pv. oryzae, the bacterial leaf blight pathogen of rice.</title>
        <authorList>
            <person name="Patil P.B."/>
            <person name="Sonti R.V."/>
        </authorList>
    </citation>
    <scope>NUCLEOTIDE SEQUENCE</scope>
    <source>
        <strain evidence="4">BXO1</strain>
    </source>
</reference>
<dbReference type="AlphaFoldDB" id="Q9AGA9"/>
<proteinExistence type="inferred from homology"/>
<name>Q9AGA9_XANOO</name>
<protein>
    <submittedName>
        <fullName evidence="4">Putative sugar nucleotide epimerase/dehydratase</fullName>
    </submittedName>
</protein>
<dbReference type="SUPFAM" id="SSF51735">
    <property type="entry name" value="NAD(P)-binding Rossmann-fold domains"/>
    <property type="match status" value="1"/>
</dbReference>
<dbReference type="Gene3D" id="3.40.50.720">
    <property type="entry name" value="NAD(P)-binding Rossmann-like Domain"/>
    <property type="match status" value="1"/>
</dbReference>
<evidence type="ECO:0000256" key="2">
    <source>
        <dbReference type="ARBA" id="ARBA00007637"/>
    </source>
</evidence>
<comment type="pathway">
    <text evidence="1">Bacterial outer membrane biogenesis; LPS O-antigen biosynthesis.</text>
</comment>
<gene>
    <name evidence="4" type="primary">wxoA</name>
</gene>
<reference evidence="4" key="1">
    <citation type="journal article" date="2001" name="Mol. Plant Microbe Interact.">
        <title>Novel genomic locus with atypical G+C content that is required for extracellular polysaccharide production and virulence in Xanthomonas oryzae pv. oryzae.</title>
        <authorList>
            <person name="Dharmapuri S."/>
            <person name="Yashitola J."/>
            <person name="Vishnupriya M.R."/>
            <person name="Sonti R.V."/>
        </authorList>
    </citation>
    <scope>NUCLEOTIDE SEQUENCE</scope>
    <source>
        <strain evidence="4">BXO1</strain>
    </source>
</reference>
<accession>Q9AGA9</accession>
<comment type="similarity">
    <text evidence="2">Belongs to the NAD(P)-dependent epimerase/dehydratase family.</text>
</comment>
<dbReference type="EMBL" id="AF337647">
    <property type="protein sequence ID" value="AAK21285.1"/>
    <property type="molecule type" value="Genomic_DNA"/>
</dbReference>
<evidence type="ECO:0000259" key="3">
    <source>
        <dbReference type="Pfam" id="PF01370"/>
    </source>
</evidence>
<dbReference type="CDD" id="cd08946">
    <property type="entry name" value="SDR_e"/>
    <property type="match status" value="1"/>
</dbReference>
<dbReference type="InterPro" id="IPR036291">
    <property type="entry name" value="NAD(P)-bd_dom_sf"/>
</dbReference>
<dbReference type="InterPro" id="IPR001509">
    <property type="entry name" value="Epimerase_deHydtase"/>
</dbReference>
<organism evidence="4">
    <name type="scientific">Xanthomonas oryzae pv. oryzae</name>
    <dbReference type="NCBI Taxonomy" id="64187"/>
    <lineage>
        <taxon>Bacteria</taxon>
        <taxon>Pseudomonadati</taxon>
        <taxon>Pseudomonadota</taxon>
        <taxon>Gammaproteobacteria</taxon>
        <taxon>Lysobacterales</taxon>
        <taxon>Lysobacteraceae</taxon>
        <taxon>Xanthomonas</taxon>
    </lineage>
</organism>
<dbReference type="PROSITE" id="PS51257">
    <property type="entry name" value="PROKAR_LIPOPROTEIN"/>
    <property type="match status" value="1"/>
</dbReference>
<dbReference type="PANTHER" id="PTHR43000">
    <property type="entry name" value="DTDP-D-GLUCOSE 4,6-DEHYDRATASE-RELATED"/>
    <property type="match status" value="1"/>
</dbReference>
<sequence>MEKAVIAVIVTGGAGFIGCALSGQLKAFGLPVVAIDNLHPQIHAESKRPEVLDEAAHLHIGDVTEENTWGQVLENWQPTIVVHLAAETGTGQSLTEATRHAHVNVVGTTAMLDAFSARKLVPEHVLLASSRAVYGEGAWLDANGTTFYPPPRSHEVLARSQWNPLSPSGRGAASPLSHRPDTVFPNPTSVYGATKLAQEHILAAWCGAMQVPLSVFRLQNVYGPGQSPFNSYTGIITLFHRMARKAQTLEIYEDGEIGRDFVFIDDVVVALMAGLRQPPAGFRTLDVGSGVVTTIAEAAKSIAAMHGAPDPQISGKFRDGDVRWAVADGAPLEQSLGVQARINFQEGANRVGEWLIARGYA</sequence>
<evidence type="ECO:0000313" key="4">
    <source>
        <dbReference type="EMBL" id="AAK21285.1"/>
    </source>
</evidence>
<feature type="domain" description="NAD-dependent epimerase/dehydratase" evidence="3">
    <location>
        <begin position="8"/>
        <end position="140"/>
    </location>
</feature>
<dbReference type="Pfam" id="PF01370">
    <property type="entry name" value="Epimerase"/>
    <property type="match status" value="2"/>
</dbReference>